<sequence length="273" mass="32882">MLIKLKYGEKGNANKFIVHIYFILPYLIIFVLLRLLKNYNQQLVWYLIAENDSNTITVESFHKYRTALTPLFAFRLLLASYNYFSTMEAQINWSDWCQQVSSNIWNNTIVQYALFSTYIKYQIQVYLYKKIYGSKYDKVEVKVQYRFYLILFTTKSVYDDFGLDRPNEYNMLRSQFQQKQPIYENIPMQILIIERVKLYAKIERTVKIHIAMTILLAEYHHIEQFFKEGHNNNRQSVQHNHGITLRFFIFSKRMFYYSISKVAASLSHTRVSF</sequence>
<reference evidence="3" key="2">
    <citation type="submission" date="2020-12" db="EMBL/GenBank/DDBJ databases">
        <title>New Spironucleus salmonicida genome in near-complete chromosomes.</title>
        <authorList>
            <person name="Xu F."/>
            <person name="Kurt Z."/>
            <person name="Jimenez-Gonzalez A."/>
            <person name="Astvaldsson A."/>
            <person name="Andersson J.O."/>
            <person name="Svard S.G."/>
        </authorList>
    </citation>
    <scope>NUCLEOTIDE SEQUENCE</scope>
    <source>
        <strain evidence="3">ATCC 50377</strain>
    </source>
</reference>
<reference evidence="2 3" key="1">
    <citation type="journal article" date="2014" name="PLoS Genet.">
        <title>The Genome of Spironucleus salmonicida Highlights a Fish Pathogen Adapted to Fluctuating Environments.</title>
        <authorList>
            <person name="Xu F."/>
            <person name="Jerlstrom-Hultqvist J."/>
            <person name="Einarsson E."/>
            <person name="Astvaldsson A."/>
            <person name="Svard S.G."/>
            <person name="Andersson J.O."/>
        </authorList>
    </citation>
    <scope>NUCLEOTIDE SEQUENCE</scope>
    <source>
        <strain evidence="3">ATCC 50377</strain>
    </source>
</reference>
<feature type="transmembrane region" description="Helical" evidence="1">
    <location>
        <begin position="16"/>
        <end position="36"/>
    </location>
</feature>
<keyword evidence="1" id="KW-0472">Membrane</keyword>
<evidence type="ECO:0000313" key="4">
    <source>
        <dbReference type="Proteomes" id="UP000018208"/>
    </source>
</evidence>
<gene>
    <name evidence="2" type="ORF">SS50377_17476</name>
    <name evidence="3" type="ORF">SS50377_21674</name>
</gene>
<dbReference type="EMBL" id="KI546152">
    <property type="protein sequence ID" value="EST42855.1"/>
    <property type="molecule type" value="Genomic_DNA"/>
</dbReference>
<evidence type="ECO:0000256" key="1">
    <source>
        <dbReference type="SAM" id="Phobius"/>
    </source>
</evidence>
<evidence type="ECO:0008006" key="5">
    <source>
        <dbReference type="Google" id="ProtNLM"/>
    </source>
</evidence>
<evidence type="ECO:0000313" key="2">
    <source>
        <dbReference type="EMBL" id="EST42855.1"/>
    </source>
</evidence>
<accession>V6LEC2</accession>
<dbReference type="EMBL" id="AUWU02000002">
    <property type="protein sequence ID" value="KAH0576126.1"/>
    <property type="molecule type" value="Genomic_DNA"/>
</dbReference>
<proteinExistence type="predicted"/>
<protein>
    <recommendedName>
        <fullName evidence="5">Transmembrane protein</fullName>
    </recommendedName>
</protein>
<organism evidence="2">
    <name type="scientific">Spironucleus salmonicida</name>
    <dbReference type="NCBI Taxonomy" id="348837"/>
    <lineage>
        <taxon>Eukaryota</taxon>
        <taxon>Metamonada</taxon>
        <taxon>Diplomonadida</taxon>
        <taxon>Hexamitidae</taxon>
        <taxon>Hexamitinae</taxon>
        <taxon>Spironucleus</taxon>
    </lineage>
</organism>
<dbReference type="Proteomes" id="UP000018208">
    <property type="component" value="Unassembled WGS sequence"/>
</dbReference>
<keyword evidence="1" id="KW-0812">Transmembrane</keyword>
<dbReference type="VEuPathDB" id="GiardiaDB:SS50377_21674"/>
<keyword evidence="1" id="KW-1133">Transmembrane helix</keyword>
<evidence type="ECO:0000313" key="3">
    <source>
        <dbReference type="EMBL" id="KAH0576126.1"/>
    </source>
</evidence>
<keyword evidence="4" id="KW-1185">Reference proteome</keyword>
<dbReference type="AlphaFoldDB" id="V6LEC2"/>
<name>V6LEC2_9EUKA</name>